<dbReference type="RefSeq" id="WP_135281251.1">
    <property type="nucleotide sequence ID" value="NZ_SRIO01000004.1"/>
</dbReference>
<dbReference type="PROSITE" id="PS00651">
    <property type="entry name" value="RIBOSOMAL_L9"/>
    <property type="match status" value="1"/>
</dbReference>
<name>A0A4Z0FCW4_9GAMM</name>
<dbReference type="GO" id="GO:1990904">
    <property type="term" value="C:ribonucleoprotein complex"/>
    <property type="evidence" value="ECO:0007669"/>
    <property type="project" value="UniProtKB-KW"/>
</dbReference>
<dbReference type="OrthoDB" id="9788336at2"/>
<evidence type="ECO:0000256" key="7">
    <source>
        <dbReference type="HAMAP-Rule" id="MF_00503"/>
    </source>
</evidence>
<sequence length="149" mass="16160">MDVILLQKVENLGGLGDRATVRPGYARNYLIPFGKAVPATPDRIAEFESRRAELEREAAENFAHAQGRKTELESVTVTLRAKASGEGKLYGSIGTADVAEALTASGHPVERREVRLPEGPIRMAGEYDVTVHLHSDVDAVVHMVVVGEE</sequence>
<evidence type="ECO:0000256" key="6">
    <source>
        <dbReference type="ARBA" id="ARBA00035292"/>
    </source>
</evidence>
<evidence type="ECO:0000256" key="1">
    <source>
        <dbReference type="ARBA" id="ARBA00010605"/>
    </source>
</evidence>
<dbReference type="GO" id="GO:0003735">
    <property type="term" value="F:structural constituent of ribosome"/>
    <property type="evidence" value="ECO:0007669"/>
    <property type="project" value="InterPro"/>
</dbReference>
<dbReference type="InterPro" id="IPR000244">
    <property type="entry name" value="Ribosomal_bL9"/>
</dbReference>
<evidence type="ECO:0000313" key="9">
    <source>
        <dbReference type="EMBL" id="TFZ83371.1"/>
    </source>
</evidence>
<keyword evidence="10" id="KW-1185">Reference proteome</keyword>
<evidence type="ECO:0000313" key="10">
    <source>
        <dbReference type="Proteomes" id="UP000297890"/>
    </source>
</evidence>
<dbReference type="Gene3D" id="3.40.5.10">
    <property type="entry name" value="Ribosomal protein L9, N-terminal domain"/>
    <property type="match status" value="1"/>
</dbReference>
<dbReference type="AlphaFoldDB" id="A0A4Z0FCW4"/>
<protein>
    <recommendedName>
        <fullName evidence="6 7">Large ribosomal subunit protein bL9</fullName>
    </recommendedName>
</protein>
<dbReference type="NCBIfam" id="TIGR00158">
    <property type="entry name" value="L9"/>
    <property type="match status" value="1"/>
</dbReference>
<comment type="function">
    <text evidence="7">Binds to the 23S rRNA.</text>
</comment>
<feature type="domain" description="Ribosomal protein L9" evidence="8">
    <location>
        <begin position="13"/>
        <end position="40"/>
    </location>
</feature>
<dbReference type="GO" id="GO:0006412">
    <property type="term" value="P:translation"/>
    <property type="evidence" value="ECO:0007669"/>
    <property type="project" value="UniProtKB-UniRule"/>
</dbReference>
<dbReference type="Proteomes" id="UP000297890">
    <property type="component" value="Unassembled WGS sequence"/>
</dbReference>
<evidence type="ECO:0000256" key="5">
    <source>
        <dbReference type="ARBA" id="ARBA00023274"/>
    </source>
</evidence>
<dbReference type="EMBL" id="SRIO01000004">
    <property type="protein sequence ID" value="TFZ83371.1"/>
    <property type="molecule type" value="Genomic_DNA"/>
</dbReference>
<dbReference type="InterPro" id="IPR009027">
    <property type="entry name" value="Ribosomal_bL9/RNase_H1_N"/>
</dbReference>
<dbReference type="GO" id="GO:0019843">
    <property type="term" value="F:rRNA binding"/>
    <property type="evidence" value="ECO:0007669"/>
    <property type="project" value="UniProtKB-UniRule"/>
</dbReference>
<dbReference type="HAMAP" id="MF_00503">
    <property type="entry name" value="Ribosomal_bL9"/>
    <property type="match status" value="1"/>
</dbReference>
<dbReference type="Pfam" id="PF03948">
    <property type="entry name" value="Ribosomal_L9_C"/>
    <property type="match status" value="1"/>
</dbReference>
<dbReference type="InterPro" id="IPR036935">
    <property type="entry name" value="Ribosomal_bL9_N_sf"/>
</dbReference>
<comment type="similarity">
    <text evidence="1 7">Belongs to the bacterial ribosomal protein bL9 family.</text>
</comment>
<accession>A0A4Z0FCW4</accession>
<comment type="caution">
    <text evidence="9">The sequence shown here is derived from an EMBL/GenBank/DDBJ whole genome shotgun (WGS) entry which is preliminary data.</text>
</comment>
<dbReference type="Pfam" id="PF01281">
    <property type="entry name" value="Ribosomal_L9_N"/>
    <property type="match status" value="1"/>
</dbReference>
<dbReference type="PANTHER" id="PTHR21368">
    <property type="entry name" value="50S RIBOSOMAL PROTEIN L9"/>
    <property type="match status" value="1"/>
</dbReference>
<keyword evidence="4 7" id="KW-0689">Ribosomal protein</keyword>
<keyword evidence="5 7" id="KW-0687">Ribonucleoprotein</keyword>
<dbReference type="InterPro" id="IPR020069">
    <property type="entry name" value="Ribosomal_bL9_C"/>
</dbReference>
<dbReference type="InterPro" id="IPR020594">
    <property type="entry name" value="Ribosomal_bL9_bac/chp"/>
</dbReference>
<dbReference type="InterPro" id="IPR020070">
    <property type="entry name" value="Ribosomal_bL9_N"/>
</dbReference>
<evidence type="ECO:0000256" key="3">
    <source>
        <dbReference type="ARBA" id="ARBA00022884"/>
    </source>
</evidence>
<keyword evidence="3 7" id="KW-0694">RNA-binding</keyword>
<proteinExistence type="inferred from homology"/>
<evidence type="ECO:0000256" key="2">
    <source>
        <dbReference type="ARBA" id="ARBA00022730"/>
    </source>
</evidence>
<dbReference type="Gene3D" id="3.10.430.100">
    <property type="entry name" value="Ribosomal protein L9, C-terminal domain"/>
    <property type="match status" value="1"/>
</dbReference>
<evidence type="ECO:0000256" key="4">
    <source>
        <dbReference type="ARBA" id="ARBA00022980"/>
    </source>
</evidence>
<dbReference type="SUPFAM" id="SSF55653">
    <property type="entry name" value="Ribosomal protein L9 C-domain"/>
    <property type="match status" value="1"/>
</dbReference>
<organism evidence="9 10">
    <name type="scientific">Candidatus Macondimonas diazotrophica</name>
    <dbReference type="NCBI Taxonomy" id="2305248"/>
    <lineage>
        <taxon>Bacteria</taxon>
        <taxon>Pseudomonadati</taxon>
        <taxon>Pseudomonadota</taxon>
        <taxon>Gammaproteobacteria</taxon>
        <taxon>Chromatiales</taxon>
        <taxon>Ectothiorhodospiraceae</taxon>
        <taxon>Candidatus Macondimonas</taxon>
    </lineage>
</organism>
<keyword evidence="2 7" id="KW-0699">rRNA-binding</keyword>
<evidence type="ECO:0000259" key="8">
    <source>
        <dbReference type="PROSITE" id="PS00651"/>
    </source>
</evidence>
<dbReference type="GO" id="GO:0005840">
    <property type="term" value="C:ribosome"/>
    <property type="evidence" value="ECO:0007669"/>
    <property type="project" value="UniProtKB-KW"/>
</dbReference>
<dbReference type="SUPFAM" id="SSF55658">
    <property type="entry name" value="L9 N-domain-like"/>
    <property type="match status" value="1"/>
</dbReference>
<dbReference type="InterPro" id="IPR036791">
    <property type="entry name" value="Ribosomal_bL9_C_sf"/>
</dbReference>
<gene>
    <name evidence="7 9" type="primary">rplI</name>
    <name evidence="9" type="ORF">E4680_04800</name>
</gene>
<reference evidence="9 10" key="1">
    <citation type="journal article" date="2019" name="ISME J.">
        <title>Candidatus Macondimonas diazotrophica, a novel gammaproteobacterial genus dominating crude-oil-contaminated coastal sediments.</title>
        <authorList>
            <person name="Karthikeyan S."/>
            <person name="Konstantinidis K."/>
        </authorList>
    </citation>
    <scope>NUCLEOTIDE SEQUENCE [LARGE SCALE GENOMIC DNA]</scope>
    <source>
        <strain evidence="9 10">KTK01</strain>
    </source>
</reference>